<evidence type="ECO:0000313" key="2">
    <source>
        <dbReference type="Proteomes" id="UP000077667"/>
    </source>
</evidence>
<dbReference type="EMBL" id="CP015772">
    <property type="protein sequence ID" value="ANH81945.1"/>
    <property type="molecule type" value="Genomic_DNA"/>
</dbReference>
<sequence>MLPFLKNHPFPVTAFFVRSMVLTFALPREQLAPLIPECLLLDEYADRWAFLAVAIVQTKNLRPSGFPAFLGHDFFLLGYRIFVKYINNKGNRLRGLYILKSETNKKRMELLGNLFTQYSYTTTDIDYRAGNQHFSVVSRQSGFLLQAGLTDGETSLPAGSPFPDWKTARRYAGPLPFTFSYNKEKREVLIIKGVRQYWTPQPLQIDNYQIPFLEQPAFKNALLANAFIIQNIPYRWEKGKKEIWAP</sequence>
<keyword evidence="2" id="KW-1185">Reference proteome</keyword>
<dbReference type="KEGG" id="nia:A8C56_14075"/>
<name>A0A1A9I3Q3_9BACT</name>
<proteinExistence type="predicted"/>
<protein>
    <recommendedName>
        <fullName evidence="3">DUF2071 domain-containing protein</fullName>
    </recommendedName>
</protein>
<dbReference type="OrthoDB" id="5492672at2"/>
<gene>
    <name evidence="1" type="ORF">A8C56_14075</name>
</gene>
<dbReference type="Pfam" id="PF09844">
    <property type="entry name" value="DUF2071"/>
    <property type="match status" value="1"/>
</dbReference>
<reference evidence="1 2" key="1">
    <citation type="submission" date="2016-05" db="EMBL/GenBank/DDBJ databases">
        <title>Niabella ginsenosidivorans BS26 whole genome sequencing.</title>
        <authorList>
            <person name="Im W.T."/>
            <person name="Siddiqi M.Z."/>
        </authorList>
    </citation>
    <scope>NUCLEOTIDE SEQUENCE [LARGE SCALE GENOMIC DNA]</scope>
    <source>
        <strain evidence="1 2">BS26</strain>
    </source>
</reference>
<dbReference type="Proteomes" id="UP000077667">
    <property type="component" value="Chromosome"/>
</dbReference>
<organism evidence="1 2">
    <name type="scientific">Niabella ginsenosidivorans</name>
    <dbReference type="NCBI Taxonomy" id="1176587"/>
    <lineage>
        <taxon>Bacteria</taxon>
        <taxon>Pseudomonadati</taxon>
        <taxon>Bacteroidota</taxon>
        <taxon>Chitinophagia</taxon>
        <taxon>Chitinophagales</taxon>
        <taxon>Chitinophagaceae</taxon>
        <taxon>Niabella</taxon>
    </lineage>
</organism>
<dbReference type="AlphaFoldDB" id="A0A1A9I3Q3"/>
<dbReference type="STRING" id="1176587.A8C56_14075"/>
<evidence type="ECO:0008006" key="3">
    <source>
        <dbReference type="Google" id="ProtNLM"/>
    </source>
</evidence>
<evidence type="ECO:0000313" key="1">
    <source>
        <dbReference type="EMBL" id="ANH81945.1"/>
    </source>
</evidence>
<dbReference type="InterPro" id="IPR018644">
    <property type="entry name" value="DUF2071"/>
</dbReference>
<accession>A0A1A9I3Q3</accession>
<dbReference type="RefSeq" id="WP_067757221.1">
    <property type="nucleotide sequence ID" value="NZ_CP015772.1"/>
</dbReference>